<evidence type="ECO:0000313" key="2">
    <source>
        <dbReference type="EMBL" id="RYJ42701.1"/>
    </source>
</evidence>
<proteinExistence type="predicted"/>
<organism evidence="2 3">
    <name type="scientific">Flavobacterium beibuense</name>
    <dbReference type="NCBI Taxonomy" id="657326"/>
    <lineage>
        <taxon>Bacteria</taxon>
        <taxon>Pseudomonadati</taxon>
        <taxon>Bacteroidota</taxon>
        <taxon>Flavobacteriia</taxon>
        <taxon>Flavobacteriales</taxon>
        <taxon>Flavobacteriaceae</taxon>
        <taxon>Flavobacterium</taxon>
    </lineage>
</organism>
<feature type="signal peptide" evidence="1">
    <location>
        <begin position="1"/>
        <end position="21"/>
    </location>
</feature>
<dbReference type="AlphaFoldDB" id="A0A444W9X6"/>
<dbReference type="OrthoDB" id="883248at2"/>
<dbReference type="RefSeq" id="WP_129750938.1">
    <property type="nucleotide sequence ID" value="NZ_JUIW01000006.1"/>
</dbReference>
<sequence>MKKRLLGLTLITLLCLGIANAQETNGSKASVEESVTGIQAGPFGAWVNHEFKLTNQLTLRAEAGITTEYWYSGNYKGKSNIDDGWSYNPVITAETRWYYNLNSRIRKGKGIKKNSGNFLSLPISYHADWFFIDTNKQTSYSLDSNILSIVPTWGIRRTIGEHFDYETAIGLGYGYVFKKKEGIYTWGSDQGTVLNLHFRIGYHF</sequence>
<comment type="caution">
    <text evidence="2">The sequence shown here is derived from an EMBL/GenBank/DDBJ whole genome shotgun (WGS) entry which is preliminary data.</text>
</comment>
<feature type="chain" id="PRO_5019085159" description="Outer membrane protein beta-barrel domain-containing protein" evidence="1">
    <location>
        <begin position="22"/>
        <end position="204"/>
    </location>
</feature>
<evidence type="ECO:0000256" key="1">
    <source>
        <dbReference type="SAM" id="SignalP"/>
    </source>
</evidence>
<protein>
    <recommendedName>
        <fullName evidence="4">Outer membrane protein beta-barrel domain-containing protein</fullName>
    </recommendedName>
</protein>
<keyword evidence="1" id="KW-0732">Signal</keyword>
<evidence type="ECO:0008006" key="4">
    <source>
        <dbReference type="Google" id="ProtNLM"/>
    </source>
</evidence>
<name>A0A444W9X6_9FLAO</name>
<reference evidence="2 3" key="1">
    <citation type="submission" date="2014-12" db="EMBL/GenBank/DDBJ databases">
        <title>Genome sequence of Flavobacterium beibuense RSKm HC5.</title>
        <authorList>
            <person name="Kim J.F."/>
            <person name="Song J.Y."/>
            <person name="Kwak M.-J."/>
            <person name="Lee S.-W."/>
        </authorList>
    </citation>
    <scope>NUCLEOTIDE SEQUENCE [LARGE SCALE GENOMIC DNA]</scope>
    <source>
        <strain evidence="2 3">RSKm HC5</strain>
    </source>
</reference>
<dbReference type="Proteomes" id="UP000289775">
    <property type="component" value="Unassembled WGS sequence"/>
</dbReference>
<dbReference type="EMBL" id="JUIW01000006">
    <property type="protein sequence ID" value="RYJ42701.1"/>
    <property type="molecule type" value="Genomic_DNA"/>
</dbReference>
<keyword evidence="3" id="KW-1185">Reference proteome</keyword>
<evidence type="ECO:0000313" key="3">
    <source>
        <dbReference type="Proteomes" id="UP000289775"/>
    </source>
</evidence>
<accession>A0A444W9X6</accession>
<gene>
    <name evidence="2" type="ORF">NU09_1800</name>
</gene>